<dbReference type="AlphaFoldDB" id="A0AAD7WY59"/>
<feature type="compositionally biased region" description="Polar residues" evidence="1">
    <location>
        <begin position="54"/>
        <end position="67"/>
    </location>
</feature>
<dbReference type="Proteomes" id="UP001221898">
    <property type="component" value="Unassembled WGS sequence"/>
</dbReference>
<feature type="compositionally biased region" description="Gly residues" evidence="1">
    <location>
        <begin position="121"/>
        <end position="139"/>
    </location>
</feature>
<proteinExistence type="predicted"/>
<evidence type="ECO:0000256" key="1">
    <source>
        <dbReference type="SAM" id="MobiDB-lite"/>
    </source>
</evidence>
<dbReference type="EMBL" id="JAINUG010000016">
    <property type="protein sequence ID" value="KAJ8413355.1"/>
    <property type="molecule type" value="Genomic_DNA"/>
</dbReference>
<evidence type="ECO:0000313" key="2">
    <source>
        <dbReference type="EMBL" id="KAJ8413355.1"/>
    </source>
</evidence>
<protein>
    <submittedName>
        <fullName evidence="2">Uncharacterized protein</fullName>
    </submittedName>
</protein>
<name>A0AAD7WY59_9TELE</name>
<gene>
    <name evidence="2" type="ORF">AAFF_G00093510</name>
</gene>
<sequence length="139" mass="14334">MGAFLGDVGVSLRSARRVQSSLPSAIFSSPKPLQHGEQRVAPRGAGPAVKEQGEQAQRPEQSLNMWQPLSHPAEPPQRYRDGPSGVGSAPDCIAGKGSAGITAAAVHRPRGGPRRYQGLSVEGGPGGRWGPVGLVVEGG</sequence>
<keyword evidence="3" id="KW-1185">Reference proteome</keyword>
<feature type="region of interest" description="Disordered" evidence="1">
    <location>
        <begin position="19"/>
        <end position="139"/>
    </location>
</feature>
<evidence type="ECO:0000313" key="3">
    <source>
        <dbReference type="Proteomes" id="UP001221898"/>
    </source>
</evidence>
<organism evidence="2 3">
    <name type="scientific">Aldrovandia affinis</name>
    <dbReference type="NCBI Taxonomy" id="143900"/>
    <lineage>
        <taxon>Eukaryota</taxon>
        <taxon>Metazoa</taxon>
        <taxon>Chordata</taxon>
        <taxon>Craniata</taxon>
        <taxon>Vertebrata</taxon>
        <taxon>Euteleostomi</taxon>
        <taxon>Actinopterygii</taxon>
        <taxon>Neopterygii</taxon>
        <taxon>Teleostei</taxon>
        <taxon>Notacanthiformes</taxon>
        <taxon>Halosauridae</taxon>
        <taxon>Aldrovandia</taxon>
    </lineage>
</organism>
<reference evidence="2" key="1">
    <citation type="journal article" date="2023" name="Science">
        <title>Genome structures resolve the early diversification of teleost fishes.</title>
        <authorList>
            <person name="Parey E."/>
            <person name="Louis A."/>
            <person name="Montfort J."/>
            <person name="Bouchez O."/>
            <person name="Roques C."/>
            <person name="Iampietro C."/>
            <person name="Lluch J."/>
            <person name="Castinel A."/>
            <person name="Donnadieu C."/>
            <person name="Desvignes T."/>
            <person name="Floi Bucao C."/>
            <person name="Jouanno E."/>
            <person name="Wen M."/>
            <person name="Mejri S."/>
            <person name="Dirks R."/>
            <person name="Jansen H."/>
            <person name="Henkel C."/>
            <person name="Chen W.J."/>
            <person name="Zahm M."/>
            <person name="Cabau C."/>
            <person name="Klopp C."/>
            <person name="Thompson A.W."/>
            <person name="Robinson-Rechavi M."/>
            <person name="Braasch I."/>
            <person name="Lecointre G."/>
            <person name="Bobe J."/>
            <person name="Postlethwait J.H."/>
            <person name="Berthelot C."/>
            <person name="Roest Crollius H."/>
            <person name="Guiguen Y."/>
        </authorList>
    </citation>
    <scope>NUCLEOTIDE SEQUENCE</scope>
    <source>
        <strain evidence="2">NC1722</strain>
    </source>
</reference>
<comment type="caution">
    <text evidence="2">The sequence shown here is derived from an EMBL/GenBank/DDBJ whole genome shotgun (WGS) entry which is preliminary data.</text>
</comment>
<accession>A0AAD7WY59</accession>